<sequence length="123" mass="13592">MKSFSGPGPIYRQIADSIKDQIVARTLTDGDKLMSTTEYAATYRINPATAQKAFAELTRQGLVEKRRGIGMFVASGAYKKLVGNLRTGYKDEVLLPALERGRKLGYSDSQLLDLIRTYLGGEK</sequence>
<feature type="domain" description="HTH gntR-type" evidence="4">
    <location>
        <begin position="8"/>
        <end position="76"/>
    </location>
</feature>
<dbReference type="SUPFAM" id="SSF46785">
    <property type="entry name" value="Winged helix' DNA-binding domain"/>
    <property type="match status" value="1"/>
</dbReference>
<name>A0AB38XS32_9ACTO</name>
<dbReference type="Pfam" id="PF00392">
    <property type="entry name" value="GntR"/>
    <property type="match status" value="1"/>
</dbReference>
<dbReference type="Gene3D" id="1.10.10.10">
    <property type="entry name" value="Winged helix-like DNA-binding domain superfamily/Winged helix DNA-binding domain"/>
    <property type="match status" value="1"/>
</dbReference>
<dbReference type="GO" id="GO:0003677">
    <property type="term" value="F:DNA binding"/>
    <property type="evidence" value="ECO:0007669"/>
    <property type="project" value="UniProtKB-KW"/>
</dbReference>
<dbReference type="GO" id="GO:0003700">
    <property type="term" value="F:DNA-binding transcription factor activity"/>
    <property type="evidence" value="ECO:0007669"/>
    <property type="project" value="InterPro"/>
</dbReference>
<dbReference type="InterPro" id="IPR036390">
    <property type="entry name" value="WH_DNA-bd_sf"/>
</dbReference>
<dbReference type="AlphaFoldDB" id="A0AB38XS32"/>
<protein>
    <submittedName>
        <fullName evidence="5">GntR family transcriptional regulator</fullName>
    </submittedName>
</protein>
<dbReference type="PANTHER" id="PTHR38445:SF10">
    <property type="entry name" value="GNTR-FAMILY TRANSCRIPTIONAL REGULATOR"/>
    <property type="match status" value="1"/>
</dbReference>
<evidence type="ECO:0000313" key="6">
    <source>
        <dbReference type="Proteomes" id="UP001211044"/>
    </source>
</evidence>
<keyword evidence="3" id="KW-0804">Transcription</keyword>
<evidence type="ECO:0000256" key="2">
    <source>
        <dbReference type="ARBA" id="ARBA00023125"/>
    </source>
</evidence>
<accession>A0AB38XS32</accession>
<dbReference type="CDD" id="cd07377">
    <property type="entry name" value="WHTH_GntR"/>
    <property type="match status" value="1"/>
</dbReference>
<keyword evidence="1" id="KW-0805">Transcription regulation</keyword>
<organism evidence="5 6">
    <name type="scientific">Winkia neuii subsp. anitrata</name>
    <dbReference type="NCBI Taxonomy" id="29318"/>
    <lineage>
        <taxon>Bacteria</taxon>
        <taxon>Bacillati</taxon>
        <taxon>Actinomycetota</taxon>
        <taxon>Actinomycetes</taxon>
        <taxon>Actinomycetales</taxon>
        <taxon>Actinomycetaceae</taxon>
        <taxon>Winkia</taxon>
    </lineage>
</organism>
<dbReference type="InterPro" id="IPR000524">
    <property type="entry name" value="Tscrpt_reg_HTH_GntR"/>
</dbReference>
<gene>
    <name evidence="5" type="ORF">PIG85_02595</name>
</gene>
<dbReference type="KEGG" id="wne:PIG85_02595"/>
<evidence type="ECO:0000256" key="1">
    <source>
        <dbReference type="ARBA" id="ARBA00023015"/>
    </source>
</evidence>
<dbReference type="PANTHER" id="PTHR38445">
    <property type="entry name" value="HTH-TYPE TRANSCRIPTIONAL REPRESSOR YTRA"/>
    <property type="match status" value="1"/>
</dbReference>
<proteinExistence type="predicted"/>
<evidence type="ECO:0000259" key="4">
    <source>
        <dbReference type="PROSITE" id="PS50949"/>
    </source>
</evidence>
<dbReference type="PROSITE" id="PS50949">
    <property type="entry name" value="HTH_GNTR"/>
    <property type="match status" value="1"/>
</dbReference>
<dbReference type="Proteomes" id="UP001211044">
    <property type="component" value="Chromosome"/>
</dbReference>
<evidence type="ECO:0000256" key="3">
    <source>
        <dbReference type="ARBA" id="ARBA00023163"/>
    </source>
</evidence>
<evidence type="ECO:0000313" key="5">
    <source>
        <dbReference type="EMBL" id="WCE47092.1"/>
    </source>
</evidence>
<dbReference type="EMBL" id="CP116394">
    <property type="protein sequence ID" value="WCE47092.1"/>
    <property type="molecule type" value="Genomic_DNA"/>
</dbReference>
<dbReference type="SMART" id="SM00345">
    <property type="entry name" value="HTH_GNTR"/>
    <property type="match status" value="1"/>
</dbReference>
<dbReference type="RefSeq" id="WP_004805606.1">
    <property type="nucleotide sequence ID" value="NZ_CP116394.1"/>
</dbReference>
<keyword evidence="2" id="KW-0238">DNA-binding</keyword>
<dbReference type="InterPro" id="IPR036388">
    <property type="entry name" value="WH-like_DNA-bd_sf"/>
</dbReference>
<reference evidence="5" key="1">
    <citation type="submission" date="2023-01" db="EMBL/GenBank/DDBJ databases">
        <title>Comparative Genomic Analysis of the Clinically-Derived Winkia Strain NY0527 Provides Evidence into the Taxonomic Reassignment of Winkia neuii and Characterizes Their Virulence Traits.</title>
        <authorList>
            <person name="Cai X."/>
            <person name="Peng Y."/>
            <person name="Li M."/>
            <person name="Qiu Y."/>
            <person name="Wang Y."/>
            <person name="Xu L."/>
            <person name="Hou Q."/>
        </authorList>
    </citation>
    <scope>NUCLEOTIDE SEQUENCE</scope>
    <source>
        <strain evidence="5">NY0527</strain>
    </source>
</reference>